<gene>
    <name evidence="1" type="ORF">AK812_SmicGene18917</name>
</gene>
<dbReference type="Proteomes" id="UP000186817">
    <property type="component" value="Unassembled WGS sequence"/>
</dbReference>
<proteinExistence type="predicted"/>
<dbReference type="AlphaFoldDB" id="A0A1Q9DTV1"/>
<protein>
    <submittedName>
        <fullName evidence="1">Uncharacterized protein</fullName>
    </submittedName>
</protein>
<dbReference type="EMBL" id="LSRX01000391">
    <property type="protein sequence ID" value="OLP98603.1"/>
    <property type="molecule type" value="Genomic_DNA"/>
</dbReference>
<name>A0A1Q9DTV1_SYMMI</name>
<evidence type="ECO:0000313" key="2">
    <source>
        <dbReference type="Proteomes" id="UP000186817"/>
    </source>
</evidence>
<comment type="caution">
    <text evidence="1">The sequence shown here is derived from an EMBL/GenBank/DDBJ whole genome shotgun (WGS) entry which is preliminary data.</text>
</comment>
<dbReference type="OrthoDB" id="412581at2759"/>
<accession>A0A1Q9DTV1</accession>
<dbReference type="PANTHER" id="PTHR11439:SF483">
    <property type="entry name" value="PEPTIDE SYNTHASE GLIP-LIKE, PUTATIVE (AFU_ORTHOLOGUE AFUA_3G12920)-RELATED"/>
    <property type="match status" value="1"/>
</dbReference>
<reference evidence="1 2" key="1">
    <citation type="submission" date="2016-02" db="EMBL/GenBank/DDBJ databases">
        <title>Genome analysis of coral dinoflagellate symbionts highlights evolutionary adaptations to a symbiotic lifestyle.</title>
        <authorList>
            <person name="Aranda M."/>
            <person name="Li Y."/>
            <person name="Liew Y.J."/>
            <person name="Baumgarten S."/>
            <person name="Simakov O."/>
            <person name="Wilson M."/>
            <person name="Piel J."/>
            <person name="Ashoor H."/>
            <person name="Bougouffa S."/>
            <person name="Bajic V.B."/>
            <person name="Ryu T."/>
            <person name="Ravasi T."/>
            <person name="Bayer T."/>
            <person name="Micklem G."/>
            <person name="Kim H."/>
            <person name="Bhak J."/>
            <person name="Lajeunesse T.C."/>
            <person name="Voolstra C.R."/>
        </authorList>
    </citation>
    <scope>NUCLEOTIDE SEQUENCE [LARGE SCALE GENOMIC DNA]</scope>
    <source>
        <strain evidence="1 2">CCMP2467</strain>
    </source>
</reference>
<dbReference type="PANTHER" id="PTHR11439">
    <property type="entry name" value="GAG-POL-RELATED RETROTRANSPOSON"/>
    <property type="match status" value="1"/>
</dbReference>
<evidence type="ECO:0000313" key="1">
    <source>
        <dbReference type="EMBL" id="OLP98603.1"/>
    </source>
</evidence>
<sequence length="810" mass="87871">MQPLKMVALHDKICERTVACFCSADDAPRFVLPGFCAAVASLDAWSRPGSEAIRLAVAMQVDDEKGPVLAKCLAGTSALGTASLAQHYAGSKSAFDEVAHGATVQPVLVSTSSNCPAVARTVTFVLSNRVTEANGSAHIYAALLPFAFVFDDTHAAVINSECVRPLYAALVALRQCTQVRLRQLGSLLLEVVAGEGNVSELLKPKLASASSSTGLGKYLDMKNGGIETPGTKVNVLGRTKLRTQDAFFTFPDPKHENVLTLLNLWHSKPSRVAGERTPRTESNTQPVDEQCTELYAKCVGSSIYLDIDRKDIRFETKELARHMRGPREADWSNLIVLAQYLLHKPDLARVTCLTAESKASGVLTIDGFTDSDWGGCLDTRRSTDWARDIMFIKQLAEEDFRLKLGQPRLDRCARPGWQRAASKALDKRALEMLFNDIDPTSRALLLSQAGDAASCAFTALPTSADTRVPDSEYRVMLLRRLRLPLPLAPKRCPCGGRLDEYGDHRSACAQVGVLARRAGPLERAAARICKEAGARVASHVALRDLNLDVPAGDGRRIEVVANGLPIWQGAQIAVDATIVSPAQVFEENCFTLVVQAPALKGRISELGDAVWRGDKPPAERGLVVLGTPIGHPDFVQAWAAERMQQERKLLQQLPELPDLHCIWLLLSMCASPRANHALRTLPPSESRGYAAAHDETIWETLQACLGGAPLDDAPHAWPIATLPAVLGGLGLQSAQRTAPAAYRAAWADALPVMRAHALDFERRFQEALEKGAGFEAPCLHEAVEARVREAGWQACRTWRALSAEDAGQGD</sequence>
<organism evidence="1 2">
    <name type="scientific">Symbiodinium microadriaticum</name>
    <name type="common">Dinoflagellate</name>
    <name type="synonym">Zooxanthella microadriatica</name>
    <dbReference type="NCBI Taxonomy" id="2951"/>
    <lineage>
        <taxon>Eukaryota</taxon>
        <taxon>Sar</taxon>
        <taxon>Alveolata</taxon>
        <taxon>Dinophyceae</taxon>
        <taxon>Suessiales</taxon>
        <taxon>Symbiodiniaceae</taxon>
        <taxon>Symbiodinium</taxon>
    </lineage>
</organism>
<keyword evidence="2" id="KW-1185">Reference proteome</keyword>